<organism evidence="1 2">
    <name type="scientific">Rotaria sordida</name>
    <dbReference type="NCBI Taxonomy" id="392033"/>
    <lineage>
        <taxon>Eukaryota</taxon>
        <taxon>Metazoa</taxon>
        <taxon>Spiralia</taxon>
        <taxon>Gnathifera</taxon>
        <taxon>Rotifera</taxon>
        <taxon>Eurotatoria</taxon>
        <taxon>Bdelloidea</taxon>
        <taxon>Philodinida</taxon>
        <taxon>Philodinidae</taxon>
        <taxon>Rotaria</taxon>
    </lineage>
</organism>
<comment type="caution">
    <text evidence="1">The sequence shown here is derived from an EMBL/GenBank/DDBJ whole genome shotgun (WGS) entry which is preliminary data.</text>
</comment>
<dbReference type="AlphaFoldDB" id="A0A819VGS6"/>
<reference evidence="1" key="1">
    <citation type="submission" date="2021-02" db="EMBL/GenBank/DDBJ databases">
        <authorList>
            <person name="Nowell W R."/>
        </authorList>
    </citation>
    <scope>NUCLEOTIDE SEQUENCE</scope>
</reference>
<accession>A0A819VGS6</accession>
<dbReference type="Proteomes" id="UP000663823">
    <property type="component" value="Unassembled WGS sequence"/>
</dbReference>
<evidence type="ECO:0000313" key="1">
    <source>
        <dbReference type="EMBL" id="CAF4109314.1"/>
    </source>
</evidence>
<proteinExistence type="predicted"/>
<protein>
    <submittedName>
        <fullName evidence="1">Uncharacterized protein</fullName>
    </submittedName>
</protein>
<dbReference type="EMBL" id="CAJOAX010012278">
    <property type="protein sequence ID" value="CAF4109314.1"/>
    <property type="molecule type" value="Genomic_DNA"/>
</dbReference>
<sequence>SLTDDSLIGLAHYSPLLDTLIVANSTGLTDDT</sequence>
<gene>
    <name evidence="1" type="ORF">OTI717_LOCUS34446</name>
</gene>
<name>A0A819VGS6_9BILA</name>
<evidence type="ECO:0000313" key="2">
    <source>
        <dbReference type="Proteomes" id="UP000663823"/>
    </source>
</evidence>
<feature type="non-terminal residue" evidence="1">
    <location>
        <position position="1"/>
    </location>
</feature>